<dbReference type="EMBL" id="GBRH01236134">
    <property type="protein sequence ID" value="JAD61761.1"/>
    <property type="molecule type" value="Transcribed_RNA"/>
</dbReference>
<name>A0A0A9BEJ1_ARUDO</name>
<proteinExistence type="predicted"/>
<reference evidence="1" key="2">
    <citation type="journal article" date="2015" name="Data Brief">
        <title>Shoot transcriptome of the giant reed, Arundo donax.</title>
        <authorList>
            <person name="Barrero R.A."/>
            <person name="Guerrero F.D."/>
            <person name="Moolhuijzen P."/>
            <person name="Goolsby J.A."/>
            <person name="Tidwell J."/>
            <person name="Bellgard S.E."/>
            <person name="Bellgard M.I."/>
        </authorList>
    </citation>
    <scope>NUCLEOTIDE SEQUENCE</scope>
    <source>
        <tissue evidence="1">Shoot tissue taken approximately 20 cm above the soil surface</tissue>
    </source>
</reference>
<organism evidence="1">
    <name type="scientific">Arundo donax</name>
    <name type="common">Giant reed</name>
    <name type="synonym">Donax arundinaceus</name>
    <dbReference type="NCBI Taxonomy" id="35708"/>
    <lineage>
        <taxon>Eukaryota</taxon>
        <taxon>Viridiplantae</taxon>
        <taxon>Streptophyta</taxon>
        <taxon>Embryophyta</taxon>
        <taxon>Tracheophyta</taxon>
        <taxon>Spermatophyta</taxon>
        <taxon>Magnoliopsida</taxon>
        <taxon>Liliopsida</taxon>
        <taxon>Poales</taxon>
        <taxon>Poaceae</taxon>
        <taxon>PACMAD clade</taxon>
        <taxon>Arundinoideae</taxon>
        <taxon>Arundineae</taxon>
        <taxon>Arundo</taxon>
    </lineage>
</organism>
<protein>
    <submittedName>
        <fullName evidence="1">Uncharacterized protein</fullName>
    </submittedName>
</protein>
<evidence type="ECO:0000313" key="1">
    <source>
        <dbReference type="EMBL" id="JAD61761.1"/>
    </source>
</evidence>
<accession>A0A0A9BEJ1</accession>
<dbReference type="AlphaFoldDB" id="A0A0A9BEJ1"/>
<sequence>MRSSSSCSFSSCSLML</sequence>
<reference evidence="1" key="1">
    <citation type="submission" date="2014-09" db="EMBL/GenBank/DDBJ databases">
        <authorList>
            <person name="Magalhaes I.L.F."/>
            <person name="Oliveira U."/>
            <person name="Santos F.R."/>
            <person name="Vidigal T.H.D.A."/>
            <person name="Brescovit A.D."/>
            <person name="Santos A.J."/>
        </authorList>
    </citation>
    <scope>NUCLEOTIDE SEQUENCE</scope>
    <source>
        <tissue evidence="1">Shoot tissue taken approximately 20 cm above the soil surface</tissue>
    </source>
</reference>